<dbReference type="Proteomes" id="UP000474802">
    <property type="component" value="Unassembled WGS sequence"/>
</dbReference>
<keyword evidence="1" id="KW-1133">Transmembrane helix</keyword>
<gene>
    <name evidence="2" type="ORF">G5575_18915</name>
</gene>
<reference evidence="2 3" key="2">
    <citation type="submission" date="2020-03" db="EMBL/GenBank/DDBJ databases">
        <title>Devosia chinhatensis sp. nov., isolated from a hexachlorocyclohexane (HCH) dump site in India.</title>
        <authorList>
            <person name="Kumar M."/>
            <person name="Lal R."/>
        </authorList>
    </citation>
    <scope>NUCLEOTIDE SEQUENCE [LARGE SCALE GENOMIC DNA]</scope>
    <source>
        <strain evidence="2 3">H239</strain>
    </source>
</reference>
<feature type="transmembrane region" description="Helical" evidence="1">
    <location>
        <begin position="48"/>
        <end position="72"/>
    </location>
</feature>
<organism evidence="2 3">
    <name type="scientific">Devosia aurantiaca</name>
    <dbReference type="NCBI Taxonomy" id="2714858"/>
    <lineage>
        <taxon>Bacteria</taxon>
        <taxon>Pseudomonadati</taxon>
        <taxon>Pseudomonadota</taxon>
        <taxon>Alphaproteobacteria</taxon>
        <taxon>Hyphomicrobiales</taxon>
        <taxon>Devosiaceae</taxon>
        <taxon>Devosia</taxon>
    </lineage>
</organism>
<keyword evidence="1" id="KW-0472">Membrane</keyword>
<feature type="transmembrane region" description="Helical" evidence="1">
    <location>
        <begin position="12"/>
        <end position="36"/>
    </location>
</feature>
<proteinExistence type="predicted"/>
<keyword evidence="1" id="KW-0812">Transmembrane</keyword>
<feature type="transmembrane region" description="Helical" evidence="1">
    <location>
        <begin position="172"/>
        <end position="188"/>
    </location>
</feature>
<sequence>MQILGELSIGGIVSRLAAVLLYAALQGAILAALAWIMKDHRPQHDGKLTLNPFVHVTAWGAAMAALFGVSWIRSIWYEPRTNRLGRWGVVLVVILGLALILAVMPAVDLVRRAALLLPPTGASAALLVLAQLQAIILSSTLLNALPIPGLVAGGMLQAIWPDAERRLRRAEPIFIGLVIVAIVAFGFPDPAKLLVGVTQLFAR</sequence>
<dbReference type="AlphaFoldDB" id="A0A6M1T3M9"/>
<dbReference type="RefSeq" id="WP_164535677.1">
    <property type="nucleotide sequence ID" value="NZ_JAALFG010000006.1"/>
</dbReference>
<evidence type="ECO:0000313" key="2">
    <source>
        <dbReference type="EMBL" id="NGP19431.1"/>
    </source>
</evidence>
<dbReference type="EMBL" id="JAALFG010000006">
    <property type="protein sequence ID" value="NGP19431.1"/>
    <property type="molecule type" value="Genomic_DNA"/>
</dbReference>
<evidence type="ECO:0008006" key="4">
    <source>
        <dbReference type="Google" id="ProtNLM"/>
    </source>
</evidence>
<evidence type="ECO:0000256" key="1">
    <source>
        <dbReference type="SAM" id="Phobius"/>
    </source>
</evidence>
<evidence type="ECO:0000313" key="3">
    <source>
        <dbReference type="Proteomes" id="UP000474802"/>
    </source>
</evidence>
<feature type="transmembrane region" description="Helical" evidence="1">
    <location>
        <begin position="84"/>
        <end position="103"/>
    </location>
</feature>
<name>A0A6M1T3M9_9HYPH</name>
<protein>
    <recommendedName>
        <fullName evidence="4">Peptidase M50 domain-containing protein</fullName>
    </recommendedName>
</protein>
<accession>A0A6M1T3M9</accession>
<comment type="caution">
    <text evidence="2">The sequence shown here is derived from an EMBL/GenBank/DDBJ whole genome shotgun (WGS) entry which is preliminary data.</text>
</comment>
<feature type="transmembrane region" description="Helical" evidence="1">
    <location>
        <begin position="142"/>
        <end position="160"/>
    </location>
</feature>
<reference evidence="2 3" key="1">
    <citation type="submission" date="2020-02" db="EMBL/GenBank/DDBJ databases">
        <authorList>
            <person name="Khan S.A."/>
            <person name="Jeon C.O."/>
            <person name="Chun B.H."/>
        </authorList>
    </citation>
    <scope>NUCLEOTIDE SEQUENCE [LARGE SCALE GENOMIC DNA]</scope>
    <source>
        <strain evidence="2 3">H239</strain>
    </source>
</reference>
<keyword evidence="3" id="KW-1185">Reference proteome</keyword>